<accession>A0A9D1ZQM1</accession>
<organism evidence="1 2">
    <name type="scientific">Candidatus Companilactobacillus pullicola</name>
    <dbReference type="NCBI Taxonomy" id="2838523"/>
    <lineage>
        <taxon>Bacteria</taxon>
        <taxon>Bacillati</taxon>
        <taxon>Bacillota</taxon>
        <taxon>Bacilli</taxon>
        <taxon>Lactobacillales</taxon>
        <taxon>Lactobacillaceae</taxon>
        <taxon>Companilactobacillus</taxon>
    </lineage>
</organism>
<gene>
    <name evidence="1" type="ORF">H9820_13755</name>
</gene>
<sequence>MGSRVMHYSMAKVLAAKYGYNQEFLLGSIAPDVNKDSKTPKALTHFIRGKRNICPELFLKEYGPNLTQFQLGYYLHLLGDKLWLETVFRKYILNNKNYPKEELLEKYYADFTVLNPDLILKYSLSEPNLSFPIVTNIKEIEDTDLPLLVAEFKEDFIPVKKVSLKVFDKDDIYRYINYGIKLFDAKVSSR</sequence>
<dbReference type="AlphaFoldDB" id="A0A9D1ZQM1"/>
<protein>
    <recommendedName>
        <fullName evidence="3">Phospholipase C/D domain-containing protein</fullName>
    </recommendedName>
</protein>
<evidence type="ECO:0000313" key="1">
    <source>
        <dbReference type="EMBL" id="HIY93994.1"/>
    </source>
</evidence>
<name>A0A9D1ZQM1_9LACO</name>
<reference evidence="1" key="2">
    <citation type="submission" date="2021-04" db="EMBL/GenBank/DDBJ databases">
        <authorList>
            <person name="Gilroy R."/>
        </authorList>
    </citation>
    <scope>NUCLEOTIDE SEQUENCE</scope>
    <source>
        <strain evidence="1">3204</strain>
    </source>
</reference>
<dbReference type="Proteomes" id="UP000824013">
    <property type="component" value="Unassembled WGS sequence"/>
</dbReference>
<proteinExistence type="predicted"/>
<evidence type="ECO:0000313" key="2">
    <source>
        <dbReference type="Proteomes" id="UP000824013"/>
    </source>
</evidence>
<evidence type="ECO:0008006" key="3">
    <source>
        <dbReference type="Google" id="ProtNLM"/>
    </source>
</evidence>
<reference evidence="1" key="1">
    <citation type="journal article" date="2021" name="PeerJ">
        <title>Extensive microbial diversity within the chicken gut microbiome revealed by metagenomics and culture.</title>
        <authorList>
            <person name="Gilroy R."/>
            <person name="Ravi A."/>
            <person name="Getino M."/>
            <person name="Pursley I."/>
            <person name="Horton D.L."/>
            <person name="Alikhan N.F."/>
            <person name="Baker D."/>
            <person name="Gharbi K."/>
            <person name="Hall N."/>
            <person name="Watson M."/>
            <person name="Adriaenssens E.M."/>
            <person name="Foster-Nyarko E."/>
            <person name="Jarju S."/>
            <person name="Secka A."/>
            <person name="Antonio M."/>
            <person name="Oren A."/>
            <person name="Chaudhuri R.R."/>
            <person name="La Ragione R."/>
            <person name="Hildebrand F."/>
            <person name="Pallen M.J."/>
        </authorList>
    </citation>
    <scope>NUCLEOTIDE SEQUENCE</scope>
    <source>
        <strain evidence="1">3204</strain>
    </source>
</reference>
<dbReference type="EMBL" id="DXCM01000099">
    <property type="protein sequence ID" value="HIY93994.1"/>
    <property type="molecule type" value="Genomic_DNA"/>
</dbReference>
<comment type="caution">
    <text evidence="1">The sequence shown here is derived from an EMBL/GenBank/DDBJ whole genome shotgun (WGS) entry which is preliminary data.</text>
</comment>